<dbReference type="InterPro" id="IPR006747">
    <property type="entry name" value="DUF599"/>
</dbReference>
<protein>
    <submittedName>
        <fullName evidence="2">Uncharacterized protein</fullName>
    </submittedName>
</protein>
<evidence type="ECO:0000256" key="1">
    <source>
        <dbReference type="SAM" id="Phobius"/>
    </source>
</evidence>
<feature type="transmembrane region" description="Helical" evidence="1">
    <location>
        <begin position="78"/>
        <end position="98"/>
    </location>
</feature>
<evidence type="ECO:0000313" key="2">
    <source>
        <dbReference type="EMBL" id="KAK9154974.1"/>
    </source>
</evidence>
<comment type="caution">
    <text evidence="2">The sequence shown here is derived from an EMBL/GenBank/DDBJ whole genome shotgun (WGS) entry which is preliminary data.</text>
</comment>
<dbReference type="Pfam" id="PF04654">
    <property type="entry name" value="DUF599"/>
    <property type="match status" value="1"/>
</dbReference>
<name>A0AAP0PUJ7_9MAGN</name>
<keyword evidence="1" id="KW-0472">Membrane</keyword>
<reference evidence="2 3" key="1">
    <citation type="submission" date="2024-01" db="EMBL/GenBank/DDBJ databases">
        <title>Genome assemblies of Stephania.</title>
        <authorList>
            <person name="Yang L."/>
        </authorList>
    </citation>
    <scope>NUCLEOTIDE SEQUENCE [LARGE SCALE GENOMIC DNA]</scope>
    <source>
        <strain evidence="2">QJT</strain>
        <tissue evidence="2">Leaf</tissue>
    </source>
</reference>
<dbReference type="PANTHER" id="PTHR31881">
    <property type="match status" value="1"/>
</dbReference>
<dbReference type="EMBL" id="JBBNAE010000001">
    <property type="protein sequence ID" value="KAK9154974.1"/>
    <property type="molecule type" value="Genomic_DNA"/>
</dbReference>
<sequence>MFASHGSLWECRDNPYLPQSRLTTAGTKPVTKQRGYNYRNKPHLTTIGLSAVRRAWPSSIIEDESKSMLVAQSLRNTIMGSILPAVVAITLISSLAAFTNNSYNARNVLNSPIFGSQAIGLRDLKYSAATVSLIASFLFSSIAVGCFVEAQFLPSFPKLQDGCLHFFACLLLYYFMHVVLLAFSCSIPASPSNLSVFLVFSGQASLPLCQFVHS</sequence>
<dbReference type="PANTHER" id="PTHR31881:SF11">
    <property type="entry name" value="PROTEIN, PUTATIVE-RELATED"/>
    <property type="match status" value="1"/>
</dbReference>
<feature type="transmembrane region" description="Helical" evidence="1">
    <location>
        <begin position="162"/>
        <end position="183"/>
    </location>
</feature>
<keyword evidence="1" id="KW-1133">Transmembrane helix</keyword>
<keyword evidence="1" id="KW-0812">Transmembrane</keyword>
<feature type="transmembrane region" description="Helical" evidence="1">
    <location>
        <begin position="126"/>
        <end position="150"/>
    </location>
</feature>
<organism evidence="2 3">
    <name type="scientific">Stephania japonica</name>
    <dbReference type="NCBI Taxonomy" id="461633"/>
    <lineage>
        <taxon>Eukaryota</taxon>
        <taxon>Viridiplantae</taxon>
        <taxon>Streptophyta</taxon>
        <taxon>Embryophyta</taxon>
        <taxon>Tracheophyta</taxon>
        <taxon>Spermatophyta</taxon>
        <taxon>Magnoliopsida</taxon>
        <taxon>Ranunculales</taxon>
        <taxon>Menispermaceae</taxon>
        <taxon>Menispermoideae</taxon>
        <taxon>Cissampelideae</taxon>
        <taxon>Stephania</taxon>
    </lineage>
</organism>
<accession>A0AAP0PUJ7</accession>
<dbReference type="Proteomes" id="UP001417504">
    <property type="component" value="Unassembled WGS sequence"/>
</dbReference>
<dbReference type="AlphaFoldDB" id="A0AAP0PUJ7"/>
<proteinExistence type="predicted"/>
<gene>
    <name evidence="2" type="ORF">Sjap_002454</name>
</gene>
<evidence type="ECO:0000313" key="3">
    <source>
        <dbReference type="Proteomes" id="UP001417504"/>
    </source>
</evidence>
<keyword evidence="3" id="KW-1185">Reference proteome</keyword>